<evidence type="ECO:0000256" key="1">
    <source>
        <dbReference type="ARBA" id="ARBA00001974"/>
    </source>
</evidence>
<comment type="caution">
    <text evidence="7">The sequence shown here is derived from an EMBL/GenBank/DDBJ whole genome shotgun (WGS) entry which is preliminary data.</text>
</comment>
<evidence type="ECO:0000256" key="5">
    <source>
        <dbReference type="ARBA" id="ARBA00023002"/>
    </source>
</evidence>
<evidence type="ECO:0000313" key="8">
    <source>
        <dbReference type="Proteomes" id="UP000605846"/>
    </source>
</evidence>
<dbReference type="GO" id="GO:0005737">
    <property type="term" value="C:cytoplasm"/>
    <property type="evidence" value="ECO:0007669"/>
    <property type="project" value="TreeGrafter"/>
</dbReference>
<organism evidence="7 8">
    <name type="scientific">Apophysomyces ossiformis</name>
    <dbReference type="NCBI Taxonomy" id="679940"/>
    <lineage>
        <taxon>Eukaryota</taxon>
        <taxon>Fungi</taxon>
        <taxon>Fungi incertae sedis</taxon>
        <taxon>Mucoromycota</taxon>
        <taxon>Mucoromycotina</taxon>
        <taxon>Mucoromycetes</taxon>
        <taxon>Mucorales</taxon>
        <taxon>Mucorineae</taxon>
        <taxon>Mucoraceae</taxon>
        <taxon>Apophysomyces</taxon>
    </lineage>
</organism>
<dbReference type="Gene3D" id="3.40.50.720">
    <property type="entry name" value="NAD(P)-binding Rossmann-like Domain"/>
    <property type="match status" value="2"/>
</dbReference>
<comment type="cofactor">
    <cofactor evidence="1">
        <name>FAD</name>
        <dbReference type="ChEBI" id="CHEBI:57692"/>
    </cofactor>
</comment>
<dbReference type="InterPro" id="IPR023209">
    <property type="entry name" value="DAO"/>
</dbReference>
<evidence type="ECO:0000256" key="3">
    <source>
        <dbReference type="ARBA" id="ARBA00022630"/>
    </source>
</evidence>
<feature type="domain" description="FAD dependent oxidoreductase" evidence="6">
    <location>
        <begin position="3"/>
        <end position="219"/>
    </location>
</feature>
<dbReference type="PANTHER" id="PTHR11530:SF11">
    <property type="entry name" value="D-ASPARTATE OXIDASE"/>
    <property type="match status" value="1"/>
</dbReference>
<dbReference type="Proteomes" id="UP000605846">
    <property type="component" value="Unassembled WGS sequence"/>
</dbReference>
<dbReference type="GO" id="GO:0019478">
    <property type="term" value="P:D-amino acid catabolic process"/>
    <property type="evidence" value="ECO:0007669"/>
    <property type="project" value="TreeGrafter"/>
</dbReference>
<dbReference type="GO" id="GO:0003884">
    <property type="term" value="F:D-amino-acid oxidase activity"/>
    <property type="evidence" value="ECO:0007669"/>
    <property type="project" value="InterPro"/>
</dbReference>
<sequence length="265" mass="29951">MEKVVVLGAGVSGLTTAICLLRNGYKDVVVVGKHLPGEMTWEYTSPWAGASILSFASSKDKFLQEIDRESLKEFTYLESHVPEANIMYCPGVELFDEPAEPGEDRLWVRNHYNEFEELSREQLPEGAISGYRFSTFTACVPRYLTWLTNKLKELGGRLERDEFKSLDDLMEKYKDVHILVNCSGLGASHLTDVQDATMYPIRGQIVVVRAPHVKKQLYRTDRPDGREVVICHNYGHGSHGYQSSWGSGAEVVRLLLNDNVHQSKL</sequence>
<gene>
    <name evidence="7" type="ORF">EC973_005121</name>
</gene>
<evidence type="ECO:0000256" key="2">
    <source>
        <dbReference type="ARBA" id="ARBA00006730"/>
    </source>
</evidence>
<keyword evidence="3" id="KW-0285">Flavoprotein</keyword>
<keyword evidence="5" id="KW-0560">Oxidoreductase</keyword>
<reference evidence="7" key="1">
    <citation type="submission" date="2020-01" db="EMBL/GenBank/DDBJ databases">
        <title>Genome Sequencing of Three Apophysomyces-Like Fungal Strains Confirms a Novel Fungal Genus in the Mucoromycota with divergent Burkholderia-like Endosymbiotic Bacteria.</title>
        <authorList>
            <person name="Stajich J.E."/>
            <person name="Macias A.M."/>
            <person name="Carter-House D."/>
            <person name="Lovett B."/>
            <person name="Kasson L.R."/>
            <person name="Berry K."/>
            <person name="Grigoriev I."/>
            <person name="Chang Y."/>
            <person name="Spatafora J."/>
            <person name="Kasson M.T."/>
        </authorList>
    </citation>
    <scope>NUCLEOTIDE SEQUENCE</scope>
    <source>
        <strain evidence="7">NRRL A-21654</strain>
    </source>
</reference>
<dbReference type="AlphaFoldDB" id="A0A8H7BJT3"/>
<dbReference type="OrthoDB" id="2015447at2759"/>
<dbReference type="PANTHER" id="PTHR11530">
    <property type="entry name" value="D-AMINO ACID OXIDASE"/>
    <property type="match status" value="1"/>
</dbReference>
<dbReference type="Pfam" id="PF01266">
    <property type="entry name" value="DAO"/>
    <property type="match status" value="1"/>
</dbReference>
<dbReference type="InterPro" id="IPR006076">
    <property type="entry name" value="FAD-dep_OxRdtase"/>
</dbReference>
<protein>
    <recommendedName>
        <fullName evidence="6">FAD dependent oxidoreductase domain-containing protein</fullName>
    </recommendedName>
</protein>
<proteinExistence type="inferred from homology"/>
<dbReference type="GO" id="GO:0071949">
    <property type="term" value="F:FAD binding"/>
    <property type="evidence" value="ECO:0007669"/>
    <property type="project" value="InterPro"/>
</dbReference>
<evidence type="ECO:0000256" key="4">
    <source>
        <dbReference type="ARBA" id="ARBA00022827"/>
    </source>
</evidence>
<accession>A0A8H7BJT3</accession>
<keyword evidence="4" id="KW-0274">FAD</keyword>
<name>A0A8H7BJT3_9FUNG</name>
<comment type="similarity">
    <text evidence="2">Belongs to the DAMOX/DASOX family.</text>
</comment>
<dbReference type="SUPFAM" id="SSF51971">
    <property type="entry name" value="Nucleotide-binding domain"/>
    <property type="match status" value="1"/>
</dbReference>
<keyword evidence="8" id="KW-1185">Reference proteome</keyword>
<evidence type="ECO:0000259" key="6">
    <source>
        <dbReference type="Pfam" id="PF01266"/>
    </source>
</evidence>
<evidence type="ECO:0000313" key="7">
    <source>
        <dbReference type="EMBL" id="KAF7721190.1"/>
    </source>
</evidence>
<dbReference type="EMBL" id="JABAYA010000295">
    <property type="protein sequence ID" value="KAF7721190.1"/>
    <property type="molecule type" value="Genomic_DNA"/>
</dbReference>